<dbReference type="Proteomes" id="UP000316778">
    <property type="component" value="Unassembled WGS sequence"/>
</dbReference>
<accession>A0A562T6E7</accession>
<dbReference type="AlphaFoldDB" id="A0A562T6E7"/>
<dbReference type="RefSeq" id="WP_211366250.1">
    <property type="nucleotide sequence ID" value="NZ_BAAAFY010000001.1"/>
</dbReference>
<dbReference type="Pfam" id="PF14559">
    <property type="entry name" value="TPR_19"/>
    <property type="match status" value="1"/>
</dbReference>
<reference evidence="4 5" key="1">
    <citation type="journal article" date="2013" name="Stand. Genomic Sci.">
        <title>Genomic Encyclopedia of Type Strains, Phase I: The one thousand microbial genomes (KMG-I) project.</title>
        <authorList>
            <person name="Kyrpides N.C."/>
            <person name="Woyke T."/>
            <person name="Eisen J.A."/>
            <person name="Garrity G."/>
            <person name="Lilburn T.G."/>
            <person name="Beck B.J."/>
            <person name="Whitman W.B."/>
            <person name="Hugenholtz P."/>
            <person name="Klenk H.P."/>
        </authorList>
    </citation>
    <scope>NUCLEOTIDE SEQUENCE [LARGE SCALE GENOMIC DNA]</scope>
    <source>
        <strain evidence="4 5">DSM 13484</strain>
    </source>
</reference>
<dbReference type="SUPFAM" id="SSF48452">
    <property type="entry name" value="TPR-like"/>
    <property type="match status" value="2"/>
</dbReference>
<keyword evidence="2 3" id="KW-0802">TPR repeat</keyword>
<keyword evidence="1" id="KW-0677">Repeat</keyword>
<dbReference type="InterPro" id="IPR050498">
    <property type="entry name" value="Ycf3"/>
</dbReference>
<feature type="repeat" description="TPR" evidence="3">
    <location>
        <begin position="289"/>
        <end position="322"/>
    </location>
</feature>
<dbReference type="Pfam" id="PF13432">
    <property type="entry name" value="TPR_16"/>
    <property type="match status" value="1"/>
</dbReference>
<dbReference type="InterPro" id="IPR019734">
    <property type="entry name" value="TPR_rpt"/>
</dbReference>
<dbReference type="SMART" id="SM00028">
    <property type="entry name" value="TPR"/>
    <property type="match status" value="5"/>
</dbReference>
<feature type="repeat" description="TPR" evidence="3">
    <location>
        <begin position="221"/>
        <end position="254"/>
    </location>
</feature>
<dbReference type="InterPro" id="IPR011990">
    <property type="entry name" value="TPR-like_helical_dom_sf"/>
</dbReference>
<protein>
    <submittedName>
        <fullName evidence="4">Tetratricopeptide repeat protein</fullName>
    </submittedName>
</protein>
<evidence type="ECO:0000256" key="1">
    <source>
        <dbReference type="ARBA" id="ARBA00022737"/>
    </source>
</evidence>
<sequence>MKYLPLLLLIFCLSCVDKSSNRQAANAADSVLHTPLLQPLTDSILRFPDHADLYFRRGLLLFNTHPLLAQADFEKAAAMQPAVTDHWAGAGEAALVNERYDTAAIFFEKALHTMPGNAYLQYRLAMAWVESGQYGRADSLATVLEKQPEAYAQAFYLKARMAEDRKDTLGAIAHLKTAVEAAGVQSEYEAVMELAGLLRATRAANAARYYELAYRQDSVNAEPLYEMGQYYEELGKTKEATATYKRCIVADPDYAAAYTALGKLGVRHRQWKSALAYFSMAARASPTDAEAYYYRGLCHEQLGDKNAALSDYAKALSFRKEYPEARAAWDKLSR</sequence>
<evidence type="ECO:0000256" key="3">
    <source>
        <dbReference type="PROSITE-ProRule" id="PRU00339"/>
    </source>
</evidence>
<proteinExistence type="predicted"/>
<evidence type="ECO:0000313" key="5">
    <source>
        <dbReference type="Proteomes" id="UP000316778"/>
    </source>
</evidence>
<gene>
    <name evidence="4" type="ORF">LX66_3215</name>
</gene>
<dbReference type="Pfam" id="PF13181">
    <property type="entry name" value="TPR_8"/>
    <property type="match status" value="1"/>
</dbReference>
<dbReference type="Gene3D" id="1.25.40.10">
    <property type="entry name" value="Tetratricopeptide repeat domain"/>
    <property type="match status" value="2"/>
</dbReference>
<keyword evidence="5" id="KW-1185">Reference proteome</keyword>
<name>A0A562T6E7_CHIJA</name>
<organism evidence="4 5">
    <name type="scientific">Chitinophaga japonensis</name>
    <name type="common">Flexibacter japonensis</name>
    <dbReference type="NCBI Taxonomy" id="104662"/>
    <lineage>
        <taxon>Bacteria</taxon>
        <taxon>Pseudomonadati</taxon>
        <taxon>Bacteroidota</taxon>
        <taxon>Chitinophagia</taxon>
        <taxon>Chitinophagales</taxon>
        <taxon>Chitinophagaceae</taxon>
        <taxon>Chitinophaga</taxon>
    </lineage>
</organism>
<evidence type="ECO:0000256" key="2">
    <source>
        <dbReference type="ARBA" id="ARBA00022803"/>
    </source>
</evidence>
<dbReference type="PANTHER" id="PTHR44858">
    <property type="entry name" value="TETRATRICOPEPTIDE REPEAT PROTEIN 6"/>
    <property type="match status" value="1"/>
</dbReference>
<dbReference type="EMBL" id="VLLG01000003">
    <property type="protein sequence ID" value="TWI89121.1"/>
    <property type="molecule type" value="Genomic_DNA"/>
</dbReference>
<dbReference type="PROSITE" id="PS50005">
    <property type="entry name" value="TPR"/>
    <property type="match status" value="3"/>
</dbReference>
<feature type="repeat" description="TPR" evidence="3">
    <location>
        <begin position="255"/>
        <end position="288"/>
    </location>
</feature>
<comment type="caution">
    <text evidence="4">The sequence shown here is derived from an EMBL/GenBank/DDBJ whole genome shotgun (WGS) entry which is preliminary data.</text>
</comment>
<evidence type="ECO:0000313" key="4">
    <source>
        <dbReference type="EMBL" id="TWI89121.1"/>
    </source>
</evidence>
<dbReference type="PANTHER" id="PTHR44858:SF1">
    <property type="entry name" value="UDP-N-ACETYLGLUCOSAMINE--PEPTIDE N-ACETYLGLUCOSAMINYLTRANSFERASE SPINDLY-RELATED"/>
    <property type="match status" value="1"/>
</dbReference>